<accession>A0A0A9EYU3</accession>
<proteinExistence type="predicted"/>
<reference evidence="1" key="2">
    <citation type="journal article" date="2015" name="Data Brief">
        <title>Shoot transcriptome of the giant reed, Arundo donax.</title>
        <authorList>
            <person name="Barrero R.A."/>
            <person name="Guerrero F.D."/>
            <person name="Moolhuijzen P."/>
            <person name="Goolsby J.A."/>
            <person name="Tidwell J."/>
            <person name="Bellgard S.E."/>
            <person name="Bellgard M.I."/>
        </authorList>
    </citation>
    <scope>NUCLEOTIDE SEQUENCE</scope>
    <source>
        <tissue evidence="1">Shoot tissue taken approximately 20 cm above the soil surface</tissue>
    </source>
</reference>
<sequence>MLHLLFFYMYICRVISFLGDGILL</sequence>
<name>A0A0A9EYU3_ARUDO</name>
<dbReference type="EMBL" id="GBRH01196703">
    <property type="protein sequence ID" value="JAE01193.1"/>
    <property type="molecule type" value="Transcribed_RNA"/>
</dbReference>
<protein>
    <submittedName>
        <fullName evidence="1">Uncharacterized protein</fullName>
    </submittedName>
</protein>
<dbReference type="AlphaFoldDB" id="A0A0A9EYU3"/>
<evidence type="ECO:0000313" key="1">
    <source>
        <dbReference type="EMBL" id="JAE01193.1"/>
    </source>
</evidence>
<reference evidence="1" key="1">
    <citation type="submission" date="2014-09" db="EMBL/GenBank/DDBJ databases">
        <authorList>
            <person name="Magalhaes I.L.F."/>
            <person name="Oliveira U."/>
            <person name="Santos F.R."/>
            <person name="Vidigal T.H.D.A."/>
            <person name="Brescovit A.D."/>
            <person name="Santos A.J."/>
        </authorList>
    </citation>
    <scope>NUCLEOTIDE SEQUENCE</scope>
    <source>
        <tissue evidence="1">Shoot tissue taken approximately 20 cm above the soil surface</tissue>
    </source>
</reference>
<organism evidence="1">
    <name type="scientific">Arundo donax</name>
    <name type="common">Giant reed</name>
    <name type="synonym">Donax arundinaceus</name>
    <dbReference type="NCBI Taxonomy" id="35708"/>
    <lineage>
        <taxon>Eukaryota</taxon>
        <taxon>Viridiplantae</taxon>
        <taxon>Streptophyta</taxon>
        <taxon>Embryophyta</taxon>
        <taxon>Tracheophyta</taxon>
        <taxon>Spermatophyta</taxon>
        <taxon>Magnoliopsida</taxon>
        <taxon>Liliopsida</taxon>
        <taxon>Poales</taxon>
        <taxon>Poaceae</taxon>
        <taxon>PACMAD clade</taxon>
        <taxon>Arundinoideae</taxon>
        <taxon>Arundineae</taxon>
        <taxon>Arundo</taxon>
    </lineage>
</organism>